<protein>
    <submittedName>
        <fullName evidence="1">Uncharacterized protein</fullName>
    </submittedName>
</protein>
<evidence type="ECO:0000313" key="1">
    <source>
        <dbReference type="EMBL" id="CAA9378919.1"/>
    </source>
</evidence>
<dbReference type="Pfam" id="PF18934">
    <property type="entry name" value="DUF5682"/>
    <property type="match status" value="1"/>
</dbReference>
<gene>
    <name evidence="1" type="ORF">AVDCRST_MAG93-9031</name>
</gene>
<name>A0A6J4N5Z2_9CHLR</name>
<sequence length="764" mass="83708">MSIHVFGIRHHGPGCGRSLVAALGALEPDVVLIEGPPDAHAVLPLLMHERMQPPVALLIYAPDEPQRAAFYPFTSFSPEWQALRWAFEHDVPARFIDLPQANSLAAEVHPSQDLPATEEIAATSDETTAPPVDEPEAEATARLLHDDPIGMLAEAAGYTDHELWWEHQIEQRLDSTELFMGIMEAMTVLRSTAEPASGREAQREAYMRQQIRAAQREGFERIAVVCGAWHAPLLADPGPPKEDAALLAALPRIKVAATWIPWTNGRLAYRSGYGAGVASPGWYAHLWTTPDHTSIRWLARAAALLRAEGLLASSSNVIEAVRLADALAALRGLPMPGLVELTESIQTVLCGGEPAPMQLIRDRLEIGEALGEVPPETPMVPLQTDLEMHQRRLRLKPSVEITQLDLDLRNDNDRARSQLLHKLRLLAIPWGQPLEVSGKQGTFHEFWTLQWQPEFALSVIEACVWGNTLDSAADARVRARANDSDDLAELSALLDVAILAALTGSIDHLLVRVRDQAALGADVRRLMDALPPLARVARYGDIRETRAEQVLPVIDALFERAVVGLPGACSSLDDEAAATMTASIMRAQESVTLLGDVERRGRWQGALRGIVDRETIHGLVRGFNCRLLLEHDTLDSDDLERIARLALSPVVPREQAAAWIEGLLRGSAILLMHHEVLGAALVGWLHGLDEETFTAMLPLVRRAFARFESPERRAMGEKIKRLHTGDAAPSALTQTGDSRLQPERAALVIPVLRMIIGASDVQSG</sequence>
<dbReference type="InterPro" id="IPR043737">
    <property type="entry name" value="DUF5682"/>
</dbReference>
<organism evidence="1">
    <name type="scientific">uncultured Chloroflexia bacterium</name>
    <dbReference type="NCBI Taxonomy" id="1672391"/>
    <lineage>
        <taxon>Bacteria</taxon>
        <taxon>Bacillati</taxon>
        <taxon>Chloroflexota</taxon>
        <taxon>Chloroflexia</taxon>
        <taxon>environmental samples</taxon>
    </lineage>
</organism>
<dbReference type="AlphaFoldDB" id="A0A6J4N5Z2"/>
<dbReference type="InterPro" id="IPR050458">
    <property type="entry name" value="LolB"/>
</dbReference>
<proteinExistence type="predicted"/>
<dbReference type="EMBL" id="CADCTR010003028">
    <property type="protein sequence ID" value="CAA9378919.1"/>
    <property type="molecule type" value="Genomic_DNA"/>
</dbReference>
<accession>A0A6J4N5Z2</accession>
<dbReference type="PANTHER" id="PTHR30634:SF14">
    <property type="match status" value="1"/>
</dbReference>
<dbReference type="PANTHER" id="PTHR30634">
    <property type="entry name" value="OUTER MEMBRANE LOLAB LIPOPROTEIN INSERTION APPARATUS"/>
    <property type="match status" value="1"/>
</dbReference>
<reference evidence="1" key="1">
    <citation type="submission" date="2020-02" db="EMBL/GenBank/DDBJ databases">
        <authorList>
            <person name="Meier V. D."/>
        </authorList>
    </citation>
    <scope>NUCLEOTIDE SEQUENCE</scope>
    <source>
        <strain evidence="1">AVDCRST_MAG93</strain>
    </source>
</reference>